<dbReference type="EMBL" id="CP000583">
    <property type="protein sequence ID" value="ABO95244.1"/>
    <property type="molecule type" value="Genomic_DNA"/>
</dbReference>
<dbReference type="OMA" id="TADYTTH"/>
<evidence type="ECO:0000313" key="11">
    <source>
        <dbReference type="Proteomes" id="UP000001568"/>
    </source>
</evidence>
<sequence>MSARSAGKVDGNATETEAERLERLRRNRESAKNMRARKREYVRDLEKRASALEKQNGALQGMVMHLTNENHALRMNLQAATGVALPTVMVPAPYPTMTPKLPLPPLDAPIIETPPSPQLDLKKPAPKRRKKTVAASVTALALGALSVVGLAAPRSNSAGTQFSSSSRRLLAITAAPEDPLTKIGVNVTSLREEIMRNDDERTFSLPDRAVAEGIALWGDKTSDGRIVNVLKSTNVNDPWFSAFKAAGMPQHVNLLSRVSCTEVFKFKGSDEANAEPGAVATTSAWTNEQREKMERKKYSGAIPLPSGRENVTKVSEQTSLEAEDSLVSVLLPPPVEGVMQQLSKLFVVTFNKRTADYTTHSCLMPQPMTQAHHHV</sequence>
<organism evidence="10 11">
    <name type="scientific">Ostreococcus lucimarinus (strain CCE9901)</name>
    <dbReference type="NCBI Taxonomy" id="436017"/>
    <lineage>
        <taxon>Eukaryota</taxon>
        <taxon>Viridiplantae</taxon>
        <taxon>Chlorophyta</taxon>
        <taxon>Mamiellophyceae</taxon>
        <taxon>Mamiellales</taxon>
        <taxon>Bathycoccaceae</taxon>
        <taxon>Ostreococcus</taxon>
    </lineage>
</organism>
<evidence type="ECO:0000256" key="8">
    <source>
        <dbReference type="SAM" id="Phobius"/>
    </source>
</evidence>
<accession>A4RUF8</accession>
<dbReference type="AlphaFoldDB" id="A4RUF8"/>
<protein>
    <recommendedName>
        <fullName evidence="9">BZIP domain-containing protein</fullName>
    </recommendedName>
</protein>
<comment type="subcellular location">
    <subcellularLocation>
        <location evidence="1">Nucleus</location>
    </subcellularLocation>
</comment>
<dbReference type="PROSITE" id="PS50217">
    <property type="entry name" value="BZIP"/>
    <property type="match status" value="1"/>
</dbReference>
<keyword evidence="8" id="KW-1133">Transmembrane helix</keyword>
<dbReference type="InterPro" id="IPR004827">
    <property type="entry name" value="bZIP"/>
</dbReference>
<comment type="similarity">
    <text evidence="2">Belongs to the bZIP family.</text>
</comment>
<proteinExistence type="inferred from homology"/>
<reference evidence="10 11" key="1">
    <citation type="journal article" date="2007" name="Proc. Natl. Acad. Sci. U.S.A.">
        <title>The tiny eukaryote Ostreococcus provides genomic insights into the paradox of plankton speciation.</title>
        <authorList>
            <person name="Palenik B."/>
            <person name="Grimwood J."/>
            <person name="Aerts A."/>
            <person name="Rouze P."/>
            <person name="Salamov A."/>
            <person name="Putnam N."/>
            <person name="Dupont C."/>
            <person name="Jorgensen R."/>
            <person name="Derelle E."/>
            <person name="Rombauts S."/>
            <person name="Zhou K."/>
            <person name="Otillar R."/>
            <person name="Merchant S.S."/>
            <person name="Podell S."/>
            <person name="Gaasterland T."/>
            <person name="Napoli C."/>
            <person name="Gendler K."/>
            <person name="Manuell A."/>
            <person name="Tai V."/>
            <person name="Vallon O."/>
            <person name="Piganeau G."/>
            <person name="Jancek S."/>
            <person name="Heijde M."/>
            <person name="Jabbari K."/>
            <person name="Bowler C."/>
            <person name="Lohr M."/>
            <person name="Robbens S."/>
            <person name="Werner G."/>
            <person name="Dubchak I."/>
            <person name="Pazour G.J."/>
            <person name="Ren Q."/>
            <person name="Paulsen I."/>
            <person name="Delwiche C."/>
            <person name="Schmutz J."/>
            <person name="Rokhsar D."/>
            <person name="Van de Peer Y."/>
            <person name="Moreau H."/>
            <person name="Grigoriev I.V."/>
        </authorList>
    </citation>
    <scope>NUCLEOTIDE SEQUENCE [LARGE SCALE GENOMIC DNA]</scope>
    <source>
        <strain evidence="10 11">CCE9901</strain>
    </source>
</reference>
<keyword evidence="6" id="KW-0539">Nucleus</keyword>
<dbReference type="Gene3D" id="1.20.5.170">
    <property type="match status" value="1"/>
</dbReference>
<keyword evidence="3" id="KW-0805">Transcription regulation</keyword>
<dbReference type="CDD" id="cd14704">
    <property type="entry name" value="bZIP_HY5-like"/>
    <property type="match status" value="1"/>
</dbReference>
<dbReference type="SUPFAM" id="SSF57959">
    <property type="entry name" value="Leucine zipper domain"/>
    <property type="match status" value="1"/>
</dbReference>
<evidence type="ECO:0000313" key="10">
    <source>
        <dbReference type="EMBL" id="ABO95244.1"/>
    </source>
</evidence>
<dbReference type="PANTHER" id="PTHR47416">
    <property type="entry name" value="BASIC-LEUCINE ZIPPER TRANSCRIPTION FACTOR F-RELATED"/>
    <property type="match status" value="1"/>
</dbReference>
<keyword evidence="4" id="KW-0238">DNA-binding</keyword>
<evidence type="ECO:0000256" key="5">
    <source>
        <dbReference type="ARBA" id="ARBA00023163"/>
    </source>
</evidence>
<dbReference type="GeneID" id="5000587"/>
<evidence type="ECO:0000256" key="3">
    <source>
        <dbReference type="ARBA" id="ARBA00023015"/>
    </source>
</evidence>
<dbReference type="Pfam" id="PF00170">
    <property type="entry name" value="bZIP_1"/>
    <property type="match status" value="1"/>
</dbReference>
<keyword evidence="5" id="KW-0804">Transcription</keyword>
<evidence type="ECO:0000256" key="7">
    <source>
        <dbReference type="SAM" id="MobiDB-lite"/>
    </source>
</evidence>
<feature type="compositionally biased region" description="Basic and acidic residues" evidence="7">
    <location>
        <begin position="17"/>
        <end position="32"/>
    </location>
</feature>
<dbReference type="InterPro" id="IPR046347">
    <property type="entry name" value="bZIP_sf"/>
</dbReference>
<name>A4RUF8_OSTLU</name>
<dbReference type="Proteomes" id="UP000001568">
    <property type="component" value="Chromosome 3"/>
</dbReference>
<dbReference type="Gramene" id="ABO95244">
    <property type="protein sequence ID" value="ABO95244"/>
    <property type="gene ID" value="OSTLU_30605"/>
</dbReference>
<evidence type="ECO:0000256" key="2">
    <source>
        <dbReference type="ARBA" id="ARBA00007163"/>
    </source>
</evidence>
<dbReference type="eggNOG" id="ENOG502QQUV">
    <property type="taxonomic scope" value="Eukaryota"/>
</dbReference>
<dbReference type="SMART" id="SM00338">
    <property type="entry name" value="BRLZ"/>
    <property type="match status" value="1"/>
</dbReference>
<keyword evidence="8" id="KW-0472">Membrane</keyword>
<evidence type="ECO:0000256" key="4">
    <source>
        <dbReference type="ARBA" id="ARBA00023125"/>
    </source>
</evidence>
<feature type="transmembrane region" description="Helical" evidence="8">
    <location>
        <begin position="132"/>
        <end position="152"/>
    </location>
</feature>
<gene>
    <name evidence="10" type="ORF">OSTLU_30605</name>
</gene>
<dbReference type="PANTHER" id="PTHR47416:SF8">
    <property type="entry name" value="BASIC-LEUCINE ZIPPER TRANSCRIPTION FACTOR E-RELATED"/>
    <property type="match status" value="1"/>
</dbReference>
<dbReference type="GO" id="GO:0003700">
    <property type="term" value="F:DNA-binding transcription factor activity"/>
    <property type="evidence" value="ECO:0007669"/>
    <property type="project" value="InterPro"/>
</dbReference>
<evidence type="ECO:0000256" key="6">
    <source>
        <dbReference type="ARBA" id="ARBA00023242"/>
    </source>
</evidence>
<evidence type="ECO:0000259" key="9">
    <source>
        <dbReference type="PROSITE" id="PS50217"/>
    </source>
</evidence>
<keyword evidence="8" id="KW-0812">Transmembrane</keyword>
<dbReference type="PROSITE" id="PS00036">
    <property type="entry name" value="BZIP_BASIC"/>
    <property type="match status" value="1"/>
</dbReference>
<feature type="domain" description="BZIP" evidence="9">
    <location>
        <begin position="17"/>
        <end position="80"/>
    </location>
</feature>
<evidence type="ECO:0000256" key="1">
    <source>
        <dbReference type="ARBA" id="ARBA00004123"/>
    </source>
</evidence>
<dbReference type="GO" id="GO:0005634">
    <property type="term" value="C:nucleus"/>
    <property type="evidence" value="ECO:0007669"/>
    <property type="project" value="UniProtKB-SubCell"/>
</dbReference>
<feature type="region of interest" description="Disordered" evidence="7">
    <location>
        <begin position="1"/>
        <end position="35"/>
    </location>
</feature>
<dbReference type="GO" id="GO:0003677">
    <property type="term" value="F:DNA binding"/>
    <property type="evidence" value="ECO:0007669"/>
    <property type="project" value="UniProtKB-KW"/>
</dbReference>
<dbReference type="KEGG" id="olu:OSTLU_30605"/>
<dbReference type="HOGENOM" id="CLU_039978_0_0_1"/>
<keyword evidence="11" id="KW-1185">Reference proteome</keyword>
<dbReference type="OrthoDB" id="674948at2759"/>
<dbReference type="RefSeq" id="XP_001416951.1">
    <property type="nucleotide sequence ID" value="XM_001416914.1"/>
</dbReference>